<name>A0A2Z7BJH3_9LAMI</name>
<evidence type="ECO:0000313" key="1">
    <source>
        <dbReference type="EMBL" id="KZV34430.1"/>
    </source>
</evidence>
<reference evidence="1 2" key="1">
    <citation type="journal article" date="2015" name="Proc. Natl. Acad. Sci. U.S.A.">
        <title>The resurrection genome of Boea hygrometrica: A blueprint for survival of dehydration.</title>
        <authorList>
            <person name="Xiao L."/>
            <person name="Yang G."/>
            <person name="Zhang L."/>
            <person name="Yang X."/>
            <person name="Zhao S."/>
            <person name="Ji Z."/>
            <person name="Zhou Q."/>
            <person name="Hu M."/>
            <person name="Wang Y."/>
            <person name="Chen M."/>
            <person name="Xu Y."/>
            <person name="Jin H."/>
            <person name="Xiao X."/>
            <person name="Hu G."/>
            <person name="Bao F."/>
            <person name="Hu Y."/>
            <person name="Wan P."/>
            <person name="Li L."/>
            <person name="Deng X."/>
            <person name="Kuang T."/>
            <person name="Xiang C."/>
            <person name="Zhu J.K."/>
            <person name="Oliver M.J."/>
            <person name="He Y."/>
        </authorList>
    </citation>
    <scope>NUCLEOTIDE SEQUENCE [LARGE SCALE GENOMIC DNA]</scope>
    <source>
        <strain evidence="2">cv. XS01</strain>
    </source>
</reference>
<gene>
    <name evidence="1" type="ORF">F511_23404</name>
</gene>
<dbReference type="EMBL" id="KV005062">
    <property type="protein sequence ID" value="KZV34430.1"/>
    <property type="molecule type" value="Genomic_DNA"/>
</dbReference>
<organism evidence="1 2">
    <name type="scientific">Dorcoceras hygrometricum</name>
    <dbReference type="NCBI Taxonomy" id="472368"/>
    <lineage>
        <taxon>Eukaryota</taxon>
        <taxon>Viridiplantae</taxon>
        <taxon>Streptophyta</taxon>
        <taxon>Embryophyta</taxon>
        <taxon>Tracheophyta</taxon>
        <taxon>Spermatophyta</taxon>
        <taxon>Magnoliopsida</taxon>
        <taxon>eudicotyledons</taxon>
        <taxon>Gunneridae</taxon>
        <taxon>Pentapetalae</taxon>
        <taxon>asterids</taxon>
        <taxon>lamiids</taxon>
        <taxon>Lamiales</taxon>
        <taxon>Gesneriaceae</taxon>
        <taxon>Didymocarpoideae</taxon>
        <taxon>Trichosporeae</taxon>
        <taxon>Loxocarpinae</taxon>
        <taxon>Dorcoceras</taxon>
    </lineage>
</organism>
<dbReference type="Proteomes" id="UP000250235">
    <property type="component" value="Unassembled WGS sequence"/>
</dbReference>
<evidence type="ECO:0000313" key="2">
    <source>
        <dbReference type="Proteomes" id="UP000250235"/>
    </source>
</evidence>
<keyword evidence="2" id="KW-1185">Reference proteome</keyword>
<accession>A0A2Z7BJH3</accession>
<dbReference type="AlphaFoldDB" id="A0A2Z7BJH3"/>
<sequence length="481" mass="54432">MASALISNSFHISFDSVLAMDDAGLVAVFEALVATGLKDFMGCHAIYYEAALTEFFENSSVRDRMVFSTIRGMTVEISENVFAGAFQLPMDGLTDLSEVPKDLVFDARSIVSNSGEQVSTSCKKREMKIEFHLLSDILAKTIFLKAVSFDAVTHERFLLMTTIISDEVDKLFNSFVLKKLVTQQTDDISAKEELVLSWAEADSTRVALNKKMYILTKYRELLIRKFFEAHRANFVPGDGSSAVDLKILDKLSSLHLFLVEELKMEVQAHGLNWDRSVALRFLKVVRVIEIPQRIVNNEILRQRSYDDTLPPLSKFFQLMKKRCADITLPNSMSPICTAFARFCLFNGLSTVDIRNFVSSIAEDRSALRVVQSVNRSVFVSQPIQFIASSAVEDQHVQMLLDQRPFSSSSSDDSSMHFDDTDAAVTSLFLPTVATDVQDAFVQLRASIDQLHFEQIRRKDDVDKLRYSLLMHIRDIEKKFTE</sequence>
<protein>
    <submittedName>
        <fullName evidence="1">Uncharacterized protein</fullName>
    </submittedName>
</protein>
<proteinExistence type="predicted"/>